<evidence type="ECO:0000256" key="2">
    <source>
        <dbReference type="ARBA" id="ARBA00006844"/>
    </source>
</evidence>
<evidence type="ECO:0000256" key="3">
    <source>
        <dbReference type="ARBA" id="ARBA00015630"/>
    </source>
</evidence>
<evidence type="ECO:0000256" key="5">
    <source>
        <dbReference type="ARBA" id="ARBA00032427"/>
    </source>
</evidence>
<organism evidence="7 8">
    <name type="scientific">Dacryopinax primogenitus (strain DJM 731)</name>
    <name type="common">Brown rot fungus</name>
    <dbReference type="NCBI Taxonomy" id="1858805"/>
    <lineage>
        <taxon>Eukaryota</taxon>
        <taxon>Fungi</taxon>
        <taxon>Dikarya</taxon>
        <taxon>Basidiomycota</taxon>
        <taxon>Agaricomycotina</taxon>
        <taxon>Dacrymycetes</taxon>
        <taxon>Dacrymycetales</taxon>
        <taxon>Dacrymycetaceae</taxon>
        <taxon>Dacryopinax</taxon>
    </lineage>
</organism>
<evidence type="ECO:0000256" key="1">
    <source>
        <dbReference type="ARBA" id="ARBA00004109"/>
    </source>
</evidence>
<dbReference type="Gene3D" id="3.40.20.10">
    <property type="entry name" value="Severin"/>
    <property type="match status" value="1"/>
</dbReference>
<protein>
    <recommendedName>
        <fullName evidence="3">Cofilin</fullName>
    </recommendedName>
    <alternativeName>
        <fullName evidence="5">Actin-depolymerizing factor 1</fullName>
    </alternativeName>
</protein>
<dbReference type="RefSeq" id="XP_040630104.1">
    <property type="nucleotide sequence ID" value="XM_040772412.1"/>
</dbReference>
<dbReference type="GO" id="GO:0016363">
    <property type="term" value="C:nuclear matrix"/>
    <property type="evidence" value="ECO:0007669"/>
    <property type="project" value="UniProtKB-SubCell"/>
</dbReference>
<feature type="domain" description="ADF-H" evidence="6">
    <location>
        <begin position="3"/>
        <end position="145"/>
    </location>
</feature>
<dbReference type="GO" id="GO:0030042">
    <property type="term" value="P:actin filament depolymerization"/>
    <property type="evidence" value="ECO:0007669"/>
    <property type="project" value="InterPro"/>
</dbReference>
<dbReference type="PANTHER" id="PTHR11913">
    <property type="entry name" value="COFILIN-RELATED"/>
    <property type="match status" value="1"/>
</dbReference>
<dbReference type="SUPFAM" id="SSF55753">
    <property type="entry name" value="Actin depolymerizing proteins"/>
    <property type="match status" value="1"/>
</dbReference>
<keyword evidence="8" id="KW-1185">Reference proteome</keyword>
<dbReference type="Pfam" id="PF00241">
    <property type="entry name" value="Cofilin_ADF"/>
    <property type="match status" value="1"/>
</dbReference>
<dbReference type="SMART" id="SM00102">
    <property type="entry name" value="ADF"/>
    <property type="match status" value="1"/>
</dbReference>
<gene>
    <name evidence="7" type="ORF">DACRYDRAFT_21469</name>
</gene>
<reference evidence="7 8" key="1">
    <citation type="journal article" date="2012" name="Science">
        <title>The Paleozoic origin of enzymatic lignin decomposition reconstructed from 31 fungal genomes.</title>
        <authorList>
            <person name="Floudas D."/>
            <person name="Binder M."/>
            <person name="Riley R."/>
            <person name="Barry K."/>
            <person name="Blanchette R.A."/>
            <person name="Henrissat B."/>
            <person name="Martinez A.T."/>
            <person name="Otillar R."/>
            <person name="Spatafora J.W."/>
            <person name="Yadav J.S."/>
            <person name="Aerts A."/>
            <person name="Benoit I."/>
            <person name="Boyd A."/>
            <person name="Carlson A."/>
            <person name="Copeland A."/>
            <person name="Coutinho P.M."/>
            <person name="de Vries R.P."/>
            <person name="Ferreira P."/>
            <person name="Findley K."/>
            <person name="Foster B."/>
            <person name="Gaskell J."/>
            <person name="Glotzer D."/>
            <person name="Gorecki P."/>
            <person name="Heitman J."/>
            <person name="Hesse C."/>
            <person name="Hori C."/>
            <person name="Igarashi K."/>
            <person name="Jurgens J.A."/>
            <person name="Kallen N."/>
            <person name="Kersten P."/>
            <person name="Kohler A."/>
            <person name="Kuees U."/>
            <person name="Kumar T.K.A."/>
            <person name="Kuo A."/>
            <person name="LaButti K."/>
            <person name="Larrondo L.F."/>
            <person name="Lindquist E."/>
            <person name="Ling A."/>
            <person name="Lombard V."/>
            <person name="Lucas S."/>
            <person name="Lundell T."/>
            <person name="Martin R."/>
            <person name="McLaughlin D.J."/>
            <person name="Morgenstern I."/>
            <person name="Morin E."/>
            <person name="Murat C."/>
            <person name="Nagy L.G."/>
            <person name="Nolan M."/>
            <person name="Ohm R.A."/>
            <person name="Patyshakuliyeva A."/>
            <person name="Rokas A."/>
            <person name="Ruiz-Duenas F.J."/>
            <person name="Sabat G."/>
            <person name="Salamov A."/>
            <person name="Samejima M."/>
            <person name="Schmutz J."/>
            <person name="Slot J.C."/>
            <person name="St John F."/>
            <person name="Stenlid J."/>
            <person name="Sun H."/>
            <person name="Sun S."/>
            <person name="Syed K."/>
            <person name="Tsang A."/>
            <person name="Wiebenga A."/>
            <person name="Young D."/>
            <person name="Pisabarro A."/>
            <person name="Eastwood D.C."/>
            <person name="Martin F."/>
            <person name="Cullen D."/>
            <person name="Grigoriev I.V."/>
            <person name="Hibbett D.S."/>
        </authorList>
    </citation>
    <scope>NUCLEOTIDE SEQUENCE [LARGE SCALE GENOMIC DNA]</scope>
    <source>
        <strain evidence="7 8">DJM-731 SS1</strain>
    </source>
</reference>
<dbReference type="OMA" id="FKTECRY"/>
<evidence type="ECO:0000313" key="8">
    <source>
        <dbReference type="Proteomes" id="UP000030653"/>
    </source>
</evidence>
<dbReference type="GO" id="GO:0015629">
    <property type="term" value="C:actin cytoskeleton"/>
    <property type="evidence" value="ECO:0007669"/>
    <property type="project" value="InterPro"/>
</dbReference>
<dbReference type="Proteomes" id="UP000030653">
    <property type="component" value="Unassembled WGS sequence"/>
</dbReference>
<dbReference type="OrthoDB" id="10249245at2759"/>
<dbReference type="InterPro" id="IPR029006">
    <property type="entry name" value="ADF-H/Gelsolin-like_dom_sf"/>
</dbReference>
<dbReference type="InterPro" id="IPR002108">
    <property type="entry name" value="ADF-H"/>
</dbReference>
<comment type="similarity">
    <text evidence="2">Belongs to the actin-binding proteins ADF family.</text>
</comment>
<comment type="subcellular location">
    <subcellularLocation>
        <location evidence="1">Nucleus matrix</location>
    </subcellularLocation>
</comment>
<evidence type="ECO:0000259" key="6">
    <source>
        <dbReference type="PROSITE" id="PS51263"/>
    </source>
</evidence>
<evidence type="ECO:0000256" key="4">
    <source>
        <dbReference type="ARBA" id="ARBA00023203"/>
    </source>
</evidence>
<evidence type="ECO:0000313" key="7">
    <source>
        <dbReference type="EMBL" id="EJU03210.1"/>
    </source>
</evidence>
<dbReference type="PROSITE" id="PS51263">
    <property type="entry name" value="ADF_H"/>
    <property type="match status" value="1"/>
</dbReference>
<dbReference type="GO" id="GO:0003779">
    <property type="term" value="F:actin binding"/>
    <property type="evidence" value="ECO:0007669"/>
    <property type="project" value="UniProtKB-KW"/>
</dbReference>
<dbReference type="HOGENOM" id="CLU_094004_3_2_1"/>
<name>M5G4R6_DACPD</name>
<dbReference type="AlphaFoldDB" id="M5G4R6"/>
<accession>M5G4R6</accession>
<dbReference type="EMBL" id="JH795860">
    <property type="protein sequence ID" value="EJU03210.1"/>
    <property type="molecule type" value="Genomic_DNA"/>
</dbReference>
<dbReference type="GeneID" id="63687474"/>
<dbReference type="InterPro" id="IPR017904">
    <property type="entry name" value="ADF/Cofilin"/>
</dbReference>
<sequence length="146" mass="16020">MSSGIVPSADVLRVFEEDLKRNKKFKYIILGIAKVVDPSNAKPVDTIVVTKTSEEPSWDKFLAELTDTECKYAIYDFAYEVDGGGQRTKIILITWAPDGAQTKERMIFASSKAALKATLSSGIAAEVQANDLSEITFEIVRAKLGN</sequence>
<keyword evidence="4" id="KW-0009">Actin-binding</keyword>
<proteinExistence type="inferred from homology"/>
<dbReference type="CDD" id="cd11286">
    <property type="entry name" value="ADF_cofilin_like"/>
    <property type="match status" value="1"/>
</dbReference>
<dbReference type="STRING" id="1858805.M5G4R6"/>